<dbReference type="SUPFAM" id="SSF47413">
    <property type="entry name" value="lambda repressor-like DNA-binding domains"/>
    <property type="match status" value="1"/>
</dbReference>
<organism evidence="3 4">
    <name type="scientific">Acetobacterium fimetarium</name>
    <dbReference type="NCBI Taxonomy" id="52691"/>
    <lineage>
        <taxon>Bacteria</taxon>
        <taxon>Bacillati</taxon>
        <taxon>Bacillota</taxon>
        <taxon>Clostridia</taxon>
        <taxon>Eubacteriales</taxon>
        <taxon>Eubacteriaceae</taxon>
        <taxon>Acetobacterium</taxon>
    </lineage>
</organism>
<reference evidence="3 4" key="1">
    <citation type="journal article" date="2020" name="mSystems">
        <title>Defining Genomic and Predicted Metabolic Features of the Acetobacterium Genus.</title>
        <authorList>
            <person name="Ross D.E."/>
            <person name="Marshall C.W."/>
            <person name="Gulliver D."/>
            <person name="May H.D."/>
            <person name="Norman R.S."/>
        </authorList>
    </citation>
    <scope>NUCLEOTIDE SEQUENCE [LARGE SCALE GENOMIC DNA]</scope>
    <source>
        <strain evidence="3 4">DSM 8238</strain>
    </source>
</reference>
<dbReference type="EMBL" id="WJBC01000002">
    <property type="protein sequence ID" value="MBC3803226.1"/>
    <property type="molecule type" value="Genomic_DNA"/>
</dbReference>
<keyword evidence="4" id="KW-1185">Reference proteome</keyword>
<evidence type="ECO:0000313" key="3">
    <source>
        <dbReference type="EMBL" id="MBC3803226.1"/>
    </source>
</evidence>
<evidence type="ECO:0000259" key="2">
    <source>
        <dbReference type="PROSITE" id="PS50943"/>
    </source>
</evidence>
<evidence type="ECO:0000313" key="4">
    <source>
        <dbReference type="Proteomes" id="UP000603234"/>
    </source>
</evidence>
<evidence type="ECO:0000256" key="1">
    <source>
        <dbReference type="SAM" id="MobiDB-lite"/>
    </source>
</evidence>
<dbReference type="RefSeq" id="WP_186841144.1">
    <property type="nucleotide sequence ID" value="NZ_WJBC01000002.1"/>
</dbReference>
<dbReference type="InterPro" id="IPR001387">
    <property type="entry name" value="Cro/C1-type_HTH"/>
</dbReference>
<accession>A0ABR6WRH2</accession>
<feature type="domain" description="HTH cro/C1-type" evidence="2">
    <location>
        <begin position="65"/>
        <end position="96"/>
    </location>
</feature>
<feature type="region of interest" description="Disordered" evidence="1">
    <location>
        <begin position="101"/>
        <end position="120"/>
    </location>
</feature>
<proteinExistence type="predicted"/>
<protein>
    <recommendedName>
        <fullName evidence="2">HTH cro/C1-type domain-containing protein</fullName>
    </recommendedName>
</protein>
<dbReference type="InterPro" id="IPR010982">
    <property type="entry name" value="Lambda_DNA-bd_dom_sf"/>
</dbReference>
<name>A0ABR6WRH2_9FIRM</name>
<dbReference type="Gene3D" id="1.10.260.40">
    <property type="entry name" value="lambda repressor-like DNA-binding domains"/>
    <property type="match status" value="1"/>
</dbReference>
<dbReference type="Proteomes" id="UP000603234">
    <property type="component" value="Unassembled WGS sequence"/>
</dbReference>
<dbReference type="CDD" id="cd00093">
    <property type="entry name" value="HTH_XRE"/>
    <property type="match status" value="1"/>
</dbReference>
<gene>
    <name evidence="3" type="ORF">GH808_02045</name>
</gene>
<feature type="compositionally biased region" description="Basic and acidic residues" evidence="1">
    <location>
        <begin position="111"/>
        <end position="120"/>
    </location>
</feature>
<dbReference type="PROSITE" id="PS50943">
    <property type="entry name" value="HTH_CROC1"/>
    <property type="match status" value="1"/>
</dbReference>
<sequence>MKTNGKIYLTETQFSNKARTSEFNQDEWVDVPLPNNMANWRDTLDLSVYSLSQALEQEGFKFPYQYIERVENGLQLPSIEFLYALKKVFRISIDALFFEDSPKPKGSQANCEKKDVRMVH</sequence>
<comment type="caution">
    <text evidence="3">The sequence shown here is derived from an EMBL/GenBank/DDBJ whole genome shotgun (WGS) entry which is preliminary data.</text>
</comment>